<organism evidence="4 5">
    <name type="scientific">Ostreococcus lucimarinus (strain CCE9901)</name>
    <dbReference type="NCBI Taxonomy" id="436017"/>
    <lineage>
        <taxon>Eukaryota</taxon>
        <taxon>Viridiplantae</taxon>
        <taxon>Chlorophyta</taxon>
        <taxon>Mamiellophyceae</taxon>
        <taxon>Mamiellales</taxon>
        <taxon>Bathycoccaceae</taxon>
        <taxon>Ostreococcus</taxon>
    </lineage>
</organism>
<evidence type="ECO:0000313" key="5">
    <source>
        <dbReference type="Proteomes" id="UP000001568"/>
    </source>
</evidence>
<proteinExistence type="inferred from homology"/>
<dbReference type="GeneID" id="5000368"/>
<dbReference type="Gramene" id="ABO94580">
    <property type="protein sequence ID" value="ABO94580"/>
    <property type="gene ID" value="OSTLU_14061"/>
</dbReference>
<protein>
    <recommendedName>
        <fullName evidence="3">Glycosyl transferase CAP10 domain-containing protein</fullName>
    </recommendedName>
</protein>
<dbReference type="InterPro" id="IPR051091">
    <property type="entry name" value="O-Glucosyltr/Glycosyltrsf_90"/>
</dbReference>
<dbReference type="EMBL" id="CP000582">
    <property type="protein sequence ID" value="ABO94580.1"/>
    <property type="molecule type" value="Genomic_DNA"/>
</dbReference>
<dbReference type="GO" id="GO:0016740">
    <property type="term" value="F:transferase activity"/>
    <property type="evidence" value="ECO:0007669"/>
    <property type="project" value="UniProtKB-KW"/>
</dbReference>
<dbReference type="PANTHER" id="PTHR12203">
    <property type="entry name" value="KDEL LYS-ASP-GLU-LEU CONTAINING - RELATED"/>
    <property type="match status" value="1"/>
</dbReference>
<dbReference type="eggNOG" id="ENOG502SRH3">
    <property type="taxonomic scope" value="Eukaryota"/>
</dbReference>
<gene>
    <name evidence="4" type="ORF">OSTLU_14061</name>
</gene>
<evidence type="ECO:0000259" key="3">
    <source>
        <dbReference type="Pfam" id="PF05686"/>
    </source>
</evidence>
<dbReference type="InterPro" id="IPR006598">
    <property type="entry name" value="CAP10"/>
</dbReference>
<evidence type="ECO:0000256" key="1">
    <source>
        <dbReference type="ARBA" id="ARBA00010118"/>
    </source>
</evidence>
<dbReference type="KEGG" id="olu:OSTLU_14061"/>
<dbReference type="OMA" id="YEWDNLI"/>
<dbReference type="PANTHER" id="PTHR12203:SF35">
    <property type="entry name" value="PROTEIN O-GLUCOSYLTRANSFERASE 1"/>
    <property type="match status" value="1"/>
</dbReference>
<evidence type="ECO:0000313" key="4">
    <source>
        <dbReference type="EMBL" id="ABO94580.1"/>
    </source>
</evidence>
<dbReference type="RefSeq" id="XP_001416287.1">
    <property type="nucleotide sequence ID" value="XM_001416250.1"/>
</dbReference>
<keyword evidence="5" id="KW-1185">Reference proteome</keyword>
<dbReference type="AlphaFoldDB" id="A4RTM7"/>
<dbReference type="OrthoDB" id="535029at2759"/>
<feature type="domain" description="Glycosyl transferase CAP10" evidence="3">
    <location>
        <begin position="139"/>
        <end position="270"/>
    </location>
</feature>
<dbReference type="HOGENOM" id="CLU_035768_0_0_1"/>
<accession>A4RTM7</accession>
<name>A4RTM7_OSTLU</name>
<evidence type="ECO:0000256" key="2">
    <source>
        <dbReference type="ARBA" id="ARBA00022679"/>
    </source>
</evidence>
<keyword evidence="2" id="KW-0808">Transferase</keyword>
<sequence>MHSATLLVLIDCMDIDKTLGPSPTLDVTPDMEPTCEFLEMPSTKDDMSKCDRSAGSSATSLDCRYYGLFNIDAMENKSDYEWDNLIDKAIWRGSDYVFLSGHWPNSKPEGESFFNEIASSANREGKMKKLIAGNRIGPRMKAVLMSKLNSSLIDAKFFNWGGGHAAGPLHLDTREHIEEDTFGKYRYQLDLGGGGGTTWSGVIPKLAMPGVLFHHVTSMKDSYFDLLKPYEHYYPLKEDFSNFEELVQEVRDDPEKAKRISAAATAWVKEFRKVGSLLKHNYDTLAVPLARSLDPTRQLEPIAFHVAHPNL</sequence>
<reference evidence="4 5" key="1">
    <citation type="journal article" date="2007" name="Proc. Natl. Acad. Sci. U.S.A.">
        <title>The tiny eukaryote Ostreococcus provides genomic insights into the paradox of plankton speciation.</title>
        <authorList>
            <person name="Palenik B."/>
            <person name="Grimwood J."/>
            <person name="Aerts A."/>
            <person name="Rouze P."/>
            <person name="Salamov A."/>
            <person name="Putnam N."/>
            <person name="Dupont C."/>
            <person name="Jorgensen R."/>
            <person name="Derelle E."/>
            <person name="Rombauts S."/>
            <person name="Zhou K."/>
            <person name="Otillar R."/>
            <person name="Merchant S.S."/>
            <person name="Podell S."/>
            <person name="Gaasterland T."/>
            <person name="Napoli C."/>
            <person name="Gendler K."/>
            <person name="Manuell A."/>
            <person name="Tai V."/>
            <person name="Vallon O."/>
            <person name="Piganeau G."/>
            <person name="Jancek S."/>
            <person name="Heijde M."/>
            <person name="Jabbari K."/>
            <person name="Bowler C."/>
            <person name="Lohr M."/>
            <person name="Robbens S."/>
            <person name="Werner G."/>
            <person name="Dubchak I."/>
            <person name="Pazour G.J."/>
            <person name="Ren Q."/>
            <person name="Paulsen I."/>
            <person name="Delwiche C."/>
            <person name="Schmutz J."/>
            <person name="Rokhsar D."/>
            <person name="Van de Peer Y."/>
            <person name="Moreau H."/>
            <person name="Grigoriev I.V."/>
        </authorList>
    </citation>
    <scope>NUCLEOTIDE SEQUENCE [LARGE SCALE GENOMIC DNA]</scope>
    <source>
        <strain evidence="4 5">CCE9901</strain>
    </source>
</reference>
<dbReference type="Proteomes" id="UP000001568">
    <property type="component" value="Chromosome 2"/>
</dbReference>
<dbReference type="Pfam" id="PF05686">
    <property type="entry name" value="Glyco_transf_90"/>
    <property type="match status" value="1"/>
</dbReference>
<comment type="similarity">
    <text evidence="1">Belongs to the glycosyltransferase 90 family.</text>
</comment>